<reference evidence="2 3" key="1">
    <citation type="submission" date="2019-12" db="EMBL/GenBank/DDBJ databases">
        <authorList>
            <person name="Zhao J."/>
        </authorList>
    </citation>
    <scope>NUCLEOTIDE SEQUENCE [LARGE SCALE GENOMIC DNA]</scope>
    <source>
        <strain evidence="2 3">S-15</strain>
    </source>
</reference>
<evidence type="ECO:0000259" key="1">
    <source>
        <dbReference type="Pfam" id="PF02223"/>
    </source>
</evidence>
<dbReference type="RefSeq" id="WP_160634315.1">
    <property type="nucleotide sequence ID" value="NZ_WWNE01000018.1"/>
</dbReference>
<dbReference type="Proteomes" id="UP000470771">
    <property type="component" value="Unassembled WGS sequence"/>
</dbReference>
<dbReference type="EMBL" id="WWNE01000018">
    <property type="protein sequence ID" value="NBG67366.1"/>
    <property type="molecule type" value="Genomic_DNA"/>
</dbReference>
<evidence type="ECO:0000313" key="2">
    <source>
        <dbReference type="EMBL" id="NBG67366.1"/>
    </source>
</evidence>
<dbReference type="SUPFAM" id="SSF52540">
    <property type="entry name" value="P-loop containing nucleoside triphosphate hydrolases"/>
    <property type="match status" value="1"/>
</dbReference>
<dbReference type="AlphaFoldDB" id="A0A6N9NKZ1"/>
<feature type="domain" description="Thymidylate kinase-like" evidence="1">
    <location>
        <begin position="675"/>
        <end position="839"/>
    </location>
</feature>
<keyword evidence="3" id="KW-1185">Reference proteome</keyword>
<proteinExistence type="predicted"/>
<dbReference type="Pfam" id="PF02223">
    <property type="entry name" value="Thymidylate_kin"/>
    <property type="match status" value="1"/>
</dbReference>
<gene>
    <name evidence="2" type="ORF">GQN54_14655</name>
</gene>
<accession>A0A6N9NKZ1</accession>
<dbReference type="InterPro" id="IPR027417">
    <property type="entry name" value="P-loop_NTPase"/>
</dbReference>
<name>A0A6N9NKZ1_9FLAO</name>
<dbReference type="InterPro" id="IPR011009">
    <property type="entry name" value="Kinase-like_dom_sf"/>
</dbReference>
<sequence length="879" mass="102350">MKTSSIYYSDIIQLIKLYSVKPTNPFIFDPYGRLEIDHEEELAEEGCKILVNLAGRLTEYKGMSLDSFDLILDFGKVQAPANFDSQTLKYINQPEGNMRWLYQGKHLKNVLSFYNASGKRGKFISTAIKVISKLGLDRLASNGQIKIYAKEVLKLNQVTKEYWDQYSIFMGTPGLQRSVLVALLENKKVVKFLKVPTSEASSKLIENEKNALLSQHLQTSAYLKLPKVTCSENSKGIIVENVKAANSERIESFTTIHAAFVTENLFNHSAQTTLKQTSFWKETQAAFHQDRFSKNAQLVELRMLGERIIHGMNEDVPVLTHWAHGDFTPWNMYLNEDKIALYDWEMYREEAPALFDLFHFHYQKGILMDHFNLQQIELQIEETLRMKTIRKAIKNKSIDVQLYQRLYLLTTVGYFMQVYGKQKLTIQNQWQIETWKKALTKELQLMESNENCRTYFIEELNRELQSTPHAFLKFDYKSLSEVPESSDLDLAITKQGIKKIIQCCEQSPLIKRWTHRQKSFMSTIEIHFIDDRFLSLDLIHQFKRKHLTMLSAKDLLRDSSTSEKGIMLPSLKHDLAYAFSFYTLNHSAIPLRYHQFFSNHSSNSITEAINYINHLYGTDFKNLAQLFTQGRTAESQVAEALYDTSLFTLMSGKWNYYIDTIKELIYHRGFMVTFSGVDGAGKSTVIEIVKNNIERKYRKEVVLLRHRPGILPILSAIKHGKQKAEKIAGDTLPRKGKNNNKISSAARFLYYYLDYMIGQVYVYFRYILRGKIVLYDRYYFDFINDAKRSNIQINRNITKALYRFVMKPKLNIFLYAEAETILARKQELNAEDIIEMSSNYRSLFDELKLKFKKSYYTSIENNILDDTIAAVLREFAKVA</sequence>
<dbReference type="InterPro" id="IPR039430">
    <property type="entry name" value="Thymidylate_kin-like_dom"/>
</dbReference>
<dbReference type="Gene3D" id="3.40.50.300">
    <property type="entry name" value="P-loop containing nucleotide triphosphate hydrolases"/>
    <property type="match status" value="1"/>
</dbReference>
<organism evidence="2 3">
    <name type="scientific">Acidiluteibacter ferrifornacis</name>
    <dbReference type="NCBI Taxonomy" id="2692424"/>
    <lineage>
        <taxon>Bacteria</taxon>
        <taxon>Pseudomonadati</taxon>
        <taxon>Bacteroidota</taxon>
        <taxon>Flavobacteriia</taxon>
        <taxon>Flavobacteriales</taxon>
        <taxon>Cryomorphaceae</taxon>
        <taxon>Acidiluteibacter</taxon>
    </lineage>
</organism>
<dbReference type="SUPFAM" id="SSF56112">
    <property type="entry name" value="Protein kinase-like (PK-like)"/>
    <property type="match status" value="1"/>
</dbReference>
<comment type="caution">
    <text evidence="2">The sequence shown here is derived from an EMBL/GenBank/DDBJ whole genome shotgun (WGS) entry which is preliminary data.</text>
</comment>
<evidence type="ECO:0000313" key="3">
    <source>
        <dbReference type="Proteomes" id="UP000470771"/>
    </source>
</evidence>
<protein>
    <recommendedName>
        <fullName evidence="1">Thymidylate kinase-like domain-containing protein</fullName>
    </recommendedName>
</protein>